<organism evidence="2 3">
    <name type="scientific">Alicyclobacillus hesperidum</name>
    <dbReference type="NCBI Taxonomy" id="89784"/>
    <lineage>
        <taxon>Bacteria</taxon>
        <taxon>Bacillati</taxon>
        <taxon>Bacillota</taxon>
        <taxon>Bacilli</taxon>
        <taxon>Bacillales</taxon>
        <taxon>Alicyclobacillaceae</taxon>
        <taxon>Alicyclobacillus</taxon>
    </lineage>
</organism>
<dbReference type="EMBL" id="BSRA01000004">
    <property type="protein sequence ID" value="GLV13345.1"/>
    <property type="molecule type" value="Genomic_DNA"/>
</dbReference>
<accession>A0AA37TX04</accession>
<dbReference type="AlphaFoldDB" id="A0AA37TX04"/>
<evidence type="ECO:0000313" key="3">
    <source>
        <dbReference type="Proteomes" id="UP001157137"/>
    </source>
</evidence>
<dbReference type="Proteomes" id="UP001157137">
    <property type="component" value="Unassembled WGS sequence"/>
</dbReference>
<feature type="transmembrane region" description="Helical" evidence="1">
    <location>
        <begin position="72"/>
        <end position="93"/>
    </location>
</feature>
<evidence type="ECO:0000313" key="2">
    <source>
        <dbReference type="EMBL" id="GLV13345.1"/>
    </source>
</evidence>
<name>A0AA37TX04_9BACL</name>
<keyword evidence="1" id="KW-1133">Transmembrane helix</keyword>
<keyword evidence="1" id="KW-0472">Membrane</keyword>
<comment type="caution">
    <text evidence="2">The sequence shown here is derived from an EMBL/GenBank/DDBJ whole genome shotgun (WGS) entry which is preliminary data.</text>
</comment>
<sequence length="97" mass="10692">MLAAVILTTLMAGFATHPGVVLGIMTLLSALVMVHRLRSSRGPSFHVHLALLVLTVLVGLLVISFGSDRTELWFATCYGLFNVLYLLELMFLARAYR</sequence>
<evidence type="ECO:0000256" key="1">
    <source>
        <dbReference type="SAM" id="Phobius"/>
    </source>
</evidence>
<feature type="transmembrane region" description="Helical" evidence="1">
    <location>
        <begin position="45"/>
        <end position="66"/>
    </location>
</feature>
<proteinExistence type="predicted"/>
<gene>
    <name evidence="2" type="ORF">Heshes_10290</name>
</gene>
<protein>
    <submittedName>
        <fullName evidence="2">Uncharacterized protein</fullName>
    </submittedName>
</protein>
<reference evidence="2" key="1">
    <citation type="submission" date="2023-02" db="EMBL/GenBank/DDBJ databases">
        <title>Proposal of a novel subspecies: Alicyclobacillus hesperidum subspecies aegle.</title>
        <authorList>
            <person name="Goto K."/>
            <person name="Fujii T."/>
            <person name="Yasui K."/>
            <person name="Mochida K."/>
            <person name="Kato-Tanaka Y."/>
            <person name="Morohoshi S."/>
            <person name="An S.Y."/>
            <person name="Kasai H."/>
            <person name="Yokota A."/>
        </authorList>
    </citation>
    <scope>NUCLEOTIDE SEQUENCE</scope>
    <source>
        <strain evidence="2">DSM 12766</strain>
    </source>
</reference>
<keyword evidence="1" id="KW-0812">Transmembrane</keyword>
<feature type="transmembrane region" description="Helical" evidence="1">
    <location>
        <begin position="6"/>
        <end position="33"/>
    </location>
</feature>